<gene>
    <name evidence="1" type="ORF">PPAR00522_LOCUS931</name>
</gene>
<dbReference type="EMBL" id="HBFM01001649">
    <property type="protein sequence ID" value="CAD8764547.1"/>
    <property type="molecule type" value="Transcribed_RNA"/>
</dbReference>
<name>A0A7S0UK53_9CHLO</name>
<sequence length="128" mass="14646">MALPQQRMVYGNRQFNLPWVSRDMENIGFYTRRCFQTFRRFISPATFSVKHPVFAPVDRDAEAGFETALMVPLNIRLPGMLHFLEGLVGTETAVHPARGHVHVQMRGKIGEVVRHLLLLMGTKQQAEE</sequence>
<evidence type="ECO:0000313" key="1">
    <source>
        <dbReference type="EMBL" id="CAD8764547.1"/>
    </source>
</evidence>
<organism evidence="1">
    <name type="scientific">Polytomella parva</name>
    <dbReference type="NCBI Taxonomy" id="51329"/>
    <lineage>
        <taxon>Eukaryota</taxon>
        <taxon>Viridiplantae</taxon>
        <taxon>Chlorophyta</taxon>
        <taxon>core chlorophytes</taxon>
        <taxon>Chlorophyceae</taxon>
        <taxon>CS clade</taxon>
        <taxon>Chlamydomonadales</taxon>
        <taxon>Chlamydomonadaceae</taxon>
        <taxon>Polytomella</taxon>
    </lineage>
</organism>
<protein>
    <submittedName>
        <fullName evidence="1">Uncharacterized protein</fullName>
    </submittedName>
</protein>
<proteinExistence type="predicted"/>
<reference evidence="1" key="1">
    <citation type="submission" date="2021-01" db="EMBL/GenBank/DDBJ databases">
        <authorList>
            <person name="Corre E."/>
            <person name="Pelletier E."/>
            <person name="Niang G."/>
            <person name="Scheremetjew M."/>
            <person name="Finn R."/>
            <person name="Kale V."/>
            <person name="Holt S."/>
            <person name="Cochrane G."/>
            <person name="Meng A."/>
            <person name="Brown T."/>
            <person name="Cohen L."/>
        </authorList>
    </citation>
    <scope>NUCLEOTIDE SEQUENCE</scope>
    <source>
        <strain evidence="1">SAG 63-3</strain>
    </source>
</reference>
<accession>A0A7S0UK53</accession>
<dbReference type="AlphaFoldDB" id="A0A7S0UK53"/>